<evidence type="ECO:0000313" key="2">
    <source>
        <dbReference type="Proteomes" id="UP000308886"/>
    </source>
</evidence>
<keyword evidence="2" id="KW-1185">Reference proteome</keyword>
<reference evidence="1" key="1">
    <citation type="submission" date="2019-04" db="EMBL/GenBank/DDBJ databases">
        <title>Microbes associate with the intestines of laboratory mice.</title>
        <authorList>
            <person name="Navarre W."/>
            <person name="Wong E."/>
            <person name="Huang K."/>
            <person name="Tropini C."/>
            <person name="Ng K."/>
            <person name="Yu B."/>
        </authorList>
    </citation>
    <scope>NUCLEOTIDE SEQUENCE</scope>
    <source>
        <strain evidence="1">NM73_A23</strain>
    </source>
</reference>
<dbReference type="EMBL" id="SRZC01000001">
    <property type="protein sequence ID" value="TGX84147.1"/>
    <property type="molecule type" value="Genomic_DNA"/>
</dbReference>
<name>A0AC61QU25_9BACT</name>
<sequence>MKKILLLTTLFLVSAFSAVAQDKFVPTAEELAKYLPTLKAGDKAPELSGKDTLGVVTTLESFKGSYVVVDFWATWCGDCRREIPALKALYEETKGMKPNGKPMKWLSFSFDFQADAWKNMLRKERFPWPQISNLKKTREDPTFKNWQLRWIPAFFVIAPDGTICGTAITADGLREEIKKIVTQN</sequence>
<gene>
    <name evidence="1" type="ORF">E5358_00470</name>
</gene>
<proteinExistence type="predicted"/>
<comment type="caution">
    <text evidence="1">The sequence shown here is derived from an EMBL/GenBank/DDBJ whole genome shotgun (WGS) entry which is preliminary data.</text>
</comment>
<protein>
    <submittedName>
        <fullName evidence="1">TlpA family protein disulfide reductase</fullName>
    </submittedName>
</protein>
<evidence type="ECO:0000313" key="1">
    <source>
        <dbReference type="EMBL" id="TGX84147.1"/>
    </source>
</evidence>
<accession>A0AC61QU25</accession>
<organism evidence="1 2">
    <name type="scientific">Palleniella muris</name>
    <dbReference type="NCBI Taxonomy" id="3038145"/>
    <lineage>
        <taxon>Bacteria</taxon>
        <taxon>Pseudomonadati</taxon>
        <taxon>Bacteroidota</taxon>
        <taxon>Bacteroidia</taxon>
        <taxon>Bacteroidales</taxon>
        <taxon>Prevotellaceae</taxon>
        <taxon>Palleniella</taxon>
    </lineage>
</organism>
<dbReference type="Proteomes" id="UP000308886">
    <property type="component" value="Unassembled WGS sequence"/>
</dbReference>